<dbReference type="EMBL" id="CP071060">
    <property type="protein sequence ID" value="QSI76927.1"/>
    <property type="molecule type" value="Genomic_DNA"/>
</dbReference>
<name>A0ABX7M5A3_9RHOO</name>
<feature type="compositionally biased region" description="Pro residues" evidence="5">
    <location>
        <begin position="97"/>
        <end position="115"/>
    </location>
</feature>
<accession>A0ABX7M5A3</accession>
<feature type="domain" description="TonB C-terminal" evidence="6">
    <location>
        <begin position="138"/>
        <end position="192"/>
    </location>
</feature>
<dbReference type="Proteomes" id="UP000663570">
    <property type="component" value="Chromosome"/>
</dbReference>
<keyword evidence="2" id="KW-0812">Transmembrane</keyword>
<feature type="region of interest" description="Disordered" evidence="5">
    <location>
        <begin position="1"/>
        <end position="117"/>
    </location>
</feature>
<sequence>MPQVMSETEVSEATRRQAEGPMRFILQVEQAKDKDKDKKPAPPREAKPAAPVATAKPRPAPAPAPATAAADKPATAAPAAEAQAAPEKLAIAAPALEAPPPAAPEPAALPPPPQPTLVTMVEPDIPTPVRRRLKGAQSATLRFNVTPEGAVADLEVLEISNAALRQPVVDAIRQWRYNPPGQTVAQKVQLQVLETND</sequence>
<dbReference type="InterPro" id="IPR037682">
    <property type="entry name" value="TonB_C"/>
</dbReference>
<evidence type="ECO:0000256" key="2">
    <source>
        <dbReference type="ARBA" id="ARBA00022692"/>
    </source>
</evidence>
<evidence type="ECO:0000256" key="3">
    <source>
        <dbReference type="ARBA" id="ARBA00022989"/>
    </source>
</evidence>
<gene>
    <name evidence="7" type="ORF">JY500_21180</name>
</gene>
<dbReference type="SUPFAM" id="SSF74653">
    <property type="entry name" value="TolA/TonB C-terminal domain"/>
    <property type="match status" value="1"/>
</dbReference>
<comment type="subcellular location">
    <subcellularLocation>
        <location evidence="1">Membrane</location>
        <topology evidence="1">Single-pass membrane protein</topology>
    </subcellularLocation>
</comment>
<dbReference type="Pfam" id="PF03544">
    <property type="entry name" value="TonB_C"/>
    <property type="match status" value="1"/>
</dbReference>
<proteinExistence type="predicted"/>
<reference evidence="7 8" key="1">
    <citation type="submission" date="2021-02" db="EMBL/GenBank/DDBJ databases">
        <title>Niveibacterium changnyeongensis HC41.</title>
        <authorList>
            <person name="Kang M."/>
        </authorList>
    </citation>
    <scope>NUCLEOTIDE SEQUENCE [LARGE SCALE GENOMIC DNA]</scope>
    <source>
        <strain evidence="7 8">HC41</strain>
    </source>
</reference>
<evidence type="ECO:0000259" key="6">
    <source>
        <dbReference type="Pfam" id="PF03544"/>
    </source>
</evidence>
<organism evidence="7 8">
    <name type="scientific">Niveibacterium microcysteis</name>
    <dbReference type="NCBI Taxonomy" id="2811415"/>
    <lineage>
        <taxon>Bacteria</taxon>
        <taxon>Pseudomonadati</taxon>
        <taxon>Pseudomonadota</taxon>
        <taxon>Betaproteobacteria</taxon>
        <taxon>Rhodocyclales</taxon>
        <taxon>Rhodocyclaceae</taxon>
        <taxon>Niveibacterium</taxon>
    </lineage>
</organism>
<protein>
    <submittedName>
        <fullName evidence="7">TonB family protein</fullName>
    </submittedName>
</protein>
<evidence type="ECO:0000256" key="5">
    <source>
        <dbReference type="SAM" id="MobiDB-lite"/>
    </source>
</evidence>
<dbReference type="InterPro" id="IPR006260">
    <property type="entry name" value="TonB/TolA_C"/>
</dbReference>
<keyword evidence="4" id="KW-0472">Membrane</keyword>
<dbReference type="RefSeq" id="WP_206254511.1">
    <property type="nucleotide sequence ID" value="NZ_CP071060.1"/>
</dbReference>
<evidence type="ECO:0000256" key="4">
    <source>
        <dbReference type="ARBA" id="ARBA00023136"/>
    </source>
</evidence>
<keyword evidence="8" id="KW-1185">Reference proteome</keyword>
<evidence type="ECO:0000256" key="1">
    <source>
        <dbReference type="ARBA" id="ARBA00004167"/>
    </source>
</evidence>
<feature type="compositionally biased region" description="Low complexity" evidence="5">
    <location>
        <begin position="65"/>
        <end position="96"/>
    </location>
</feature>
<keyword evidence="3" id="KW-1133">Transmembrane helix</keyword>
<feature type="compositionally biased region" description="Low complexity" evidence="5">
    <location>
        <begin position="48"/>
        <end position="57"/>
    </location>
</feature>
<dbReference type="Gene3D" id="3.30.2420.10">
    <property type="entry name" value="TonB"/>
    <property type="match status" value="1"/>
</dbReference>
<dbReference type="NCBIfam" id="TIGR01352">
    <property type="entry name" value="tonB_Cterm"/>
    <property type="match status" value="1"/>
</dbReference>
<evidence type="ECO:0000313" key="8">
    <source>
        <dbReference type="Proteomes" id="UP000663570"/>
    </source>
</evidence>
<evidence type="ECO:0000313" key="7">
    <source>
        <dbReference type="EMBL" id="QSI76927.1"/>
    </source>
</evidence>
<feature type="compositionally biased region" description="Basic and acidic residues" evidence="5">
    <location>
        <begin position="30"/>
        <end position="47"/>
    </location>
</feature>